<gene>
    <name evidence="2" type="ORF">HP555_05875</name>
</gene>
<dbReference type="EMBL" id="CP054140">
    <property type="protein sequence ID" value="QQG65426.1"/>
    <property type="molecule type" value="Genomic_DNA"/>
</dbReference>
<evidence type="ECO:0000256" key="1">
    <source>
        <dbReference type="SAM" id="SignalP"/>
    </source>
</evidence>
<keyword evidence="1" id="KW-0732">Signal</keyword>
<evidence type="ECO:0000313" key="3">
    <source>
        <dbReference type="Proteomes" id="UP000596092"/>
    </source>
</evidence>
<protein>
    <submittedName>
        <fullName evidence="2">Uncharacterized protein</fullName>
    </submittedName>
</protein>
<name>A0A7T5VCT0_9BACT</name>
<dbReference type="KEGG" id="dog:HP555_05875"/>
<accession>A0A7T5VCT0</accession>
<reference evidence="2 3" key="1">
    <citation type="submission" date="2020-05" db="EMBL/GenBank/DDBJ databases">
        <title>Complete genome of Desulfobulbus oligotrophicus.</title>
        <authorList>
            <person name="Podar M."/>
        </authorList>
    </citation>
    <scope>NUCLEOTIDE SEQUENCE [LARGE SCALE GENOMIC DNA]</scope>
    <source>
        <strain evidence="2 3">Prop6</strain>
    </source>
</reference>
<feature type="signal peptide" evidence="1">
    <location>
        <begin position="1"/>
        <end position="22"/>
    </location>
</feature>
<proteinExistence type="predicted"/>
<keyword evidence="3" id="KW-1185">Reference proteome</keyword>
<feature type="chain" id="PRO_5032802002" evidence="1">
    <location>
        <begin position="23"/>
        <end position="61"/>
    </location>
</feature>
<sequence>MKKVGVALAVAAFVLSAGAVFAAKCTVDSVDGNKMTVTCDKVDAKAGDKVTLKVRKALEGC</sequence>
<organism evidence="2 3">
    <name type="scientific">Desulfobulbus oligotrophicus</name>
    <dbReference type="NCBI Taxonomy" id="1909699"/>
    <lineage>
        <taxon>Bacteria</taxon>
        <taxon>Pseudomonadati</taxon>
        <taxon>Thermodesulfobacteriota</taxon>
        <taxon>Desulfobulbia</taxon>
        <taxon>Desulfobulbales</taxon>
        <taxon>Desulfobulbaceae</taxon>
        <taxon>Desulfobulbus</taxon>
    </lineage>
</organism>
<dbReference type="AlphaFoldDB" id="A0A7T5VCT0"/>
<evidence type="ECO:0000313" key="2">
    <source>
        <dbReference type="EMBL" id="QQG65426.1"/>
    </source>
</evidence>
<dbReference type="RefSeq" id="WP_199264247.1">
    <property type="nucleotide sequence ID" value="NZ_CP054140.1"/>
</dbReference>
<dbReference type="Proteomes" id="UP000596092">
    <property type="component" value="Chromosome"/>
</dbReference>